<comment type="cofactor">
    <cofactor evidence="1 5">
        <name>pyridoxal 5'-phosphate</name>
        <dbReference type="ChEBI" id="CHEBI:597326"/>
    </cofactor>
</comment>
<dbReference type="Gene3D" id="3.30.470.10">
    <property type="match status" value="1"/>
</dbReference>
<dbReference type="PANTHER" id="PTHR42743:SF11">
    <property type="entry name" value="AMINODEOXYCHORISMATE LYASE"/>
    <property type="match status" value="1"/>
</dbReference>
<dbReference type="EC" id="4.1.3.38" evidence="6"/>
<dbReference type="InterPro" id="IPR036038">
    <property type="entry name" value="Aminotransferase-like"/>
</dbReference>
<evidence type="ECO:0000256" key="3">
    <source>
        <dbReference type="ARBA" id="ARBA00022898"/>
    </source>
</evidence>
<dbReference type="EMBL" id="CYZR01000001">
    <property type="protein sequence ID" value="CUN43730.1"/>
    <property type="molecule type" value="Genomic_DNA"/>
</dbReference>
<sequence length="246" mass="28608">MDYIDGKEDRIKLDKGLFFGKGLFETILVKERAIFLEEHINRINNSCKILNIEKYVEYNDVLNFIEKNNIKNKALKITITDKNIIYSTRDIQYKSEDYKRGFSICLSSVLRNSTSMLVYVKSTCYIENIMEKNKGKNLGFDEIIFLNEKGYIAEGATSNIFFIKNNKIFTPKVKCGILNGIVRQWVVDNFIVEEGEYKIEDLLMSDAIFITNSIVGIMKVCEIEGKKFNSHDKIEEIINCYKTYIK</sequence>
<dbReference type="InterPro" id="IPR001544">
    <property type="entry name" value="Aminotrans_IV"/>
</dbReference>
<comment type="caution">
    <text evidence="6">The sequence shown here is derived from an EMBL/GenBank/DDBJ whole genome shotgun (WGS) entry which is preliminary data.</text>
</comment>
<dbReference type="Gene3D" id="3.20.10.10">
    <property type="entry name" value="D-amino Acid Aminotransferase, subunit A, domain 2"/>
    <property type="match status" value="1"/>
</dbReference>
<name>A0ABP2ALP3_SARVE</name>
<organism evidence="6 7">
    <name type="scientific">Sarcina ventriculi</name>
    <name type="common">Clostridium ventriculi</name>
    <dbReference type="NCBI Taxonomy" id="1267"/>
    <lineage>
        <taxon>Bacteria</taxon>
        <taxon>Bacillati</taxon>
        <taxon>Bacillota</taxon>
        <taxon>Clostridia</taxon>
        <taxon>Eubacteriales</taxon>
        <taxon>Clostridiaceae</taxon>
        <taxon>Sarcina</taxon>
    </lineage>
</organism>
<gene>
    <name evidence="6" type="primary">pabC</name>
    <name evidence="6" type="ORF">ERS852473_00127</name>
</gene>
<reference evidence="6 7" key="1">
    <citation type="submission" date="2015-09" db="EMBL/GenBank/DDBJ databases">
        <authorList>
            <consortium name="Pathogen Informatics"/>
            <person name="Wu L."/>
            <person name="Ma J."/>
        </authorList>
    </citation>
    <scope>NUCLEOTIDE SEQUENCE [LARGE SCALE GENOMIC DNA]</scope>
    <source>
        <strain evidence="6 7">2789STDY5834858</strain>
    </source>
</reference>
<evidence type="ECO:0000256" key="1">
    <source>
        <dbReference type="ARBA" id="ARBA00001933"/>
    </source>
</evidence>
<dbReference type="InterPro" id="IPR018300">
    <property type="entry name" value="Aminotrans_IV_CS"/>
</dbReference>
<dbReference type="SUPFAM" id="SSF56752">
    <property type="entry name" value="D-aminoacid aminotransferase-like PLP-dependent enzymes"/>
    <property type="match status" value="1"/>
</dbReference>
<dbReference type="RefSeq" id="WP_055257035.1">
    <property type="nucleotide sequence ID" value="NZ_CABIXL010000001.1"/>
</dbReference>
<keyword evidence="6" id="KW-0456">Lyase</keyword>
<comment type="similarity">
    <text evidence="2 4">Belongs to the class-IV pyridoxal-phosphate-dependent aminotransferase family.</text>
</comment>
<dbReference type="InterPro" id="IPR043131">
    <property type="entry name" value="BCAT-like_N"/>
</dbReference>
<evidence type="ECO:0000256" key="4">
    <source>
        <dbReference type="RuleBase" id="RU004106"/>
    </source>
</evidence>
<dbReference type="CDD" id="cd00449">
    <property type="entry name" value="PLPDE_IV"/>
    <property type="match status" value="1"/>
</dbReference>
<proteinExistence type="inferred from homology"/>
<dbReference type="InterPro" id="IPR043132">
    <property type="entry name" value="BCAT-like_C"/>
</dbReference>
<evidence type="ECO:0000313" key="6">
    <source>
        <dbReference type="EMBL" id="CUN43730.1"/>
    </source>
</evidence>
<keyword evidence="3 5" id="KW-0663">Pyridoxal phosphate</keyword>
<protein>
    <submittedName>
        <fullName evidence="6">Aminodeoxychorismate lyase</fullName>
        <ecNumber evidence="6">4.1.3.38</ecNumber>
    </submittedName>
</protein>
<dbReference type="Pfam" id="PF01063">
    <property type="entry name" value="Aminotran_4"/>
    <property type="match status" value="1"/>
</dbReference>
<evidence type="ECO:0000256" key="5">
    <source>
        <dbReference type="RuleBase" id="RU004516"/>
    </source>
</evidence>
<keyword evidence="7" id="KW-1185">Reference proteome</keyword>
<evidence type="ECO:0000313" key="7">
    <source>
        <dbReference type="Proteomes" id="UP000095488"/>
    </source>
</evidence>
<dbReference type="GO" id="GO:0008696">
    <property type="term" value="F:4-amino-4-deoxychorismate lyase activity"/>
    <property type="evidence" value="ECO:0007669"/>
    <property type="project" value="UniProtKB-EC"/>
</dbReference>
<dbReference type="PANTHER" id="PTHR42743">
    <property type="entry name" value="AMINO-ACID AMINOTRANSFERASE"/>
    <property type="match status" value="1"/>
</dbReference>
<evidence type="ECO:0000256" key="2">
    <source>
        <dbReference type="ARBA" id="ARBA00009320"/>
    </source>
</evidence>
<dbReference type="InterPro" id="IPR050571">
    <property type="entry name" value="Class-IV_PLP-Dep_Aminotrnsfr"/>
</dbReference>
<dbReference type="Proteomes" id="UP000095488">
    <property type="component" value="Unassembled WGS sequence"/>
</dbReference>
<accession>A0ABP2ALP3</accession>
<dbReference type="PROSITE" id="PS00770">
    <property type="entry name" value="AA_TRANSFER_CLASS_4"/>
    <property type="match status" value="1"/>
</dbReference>